<evidence type="ECO:0000313" key="1">
    <source>
        <dbReference type="EMBL" id="RXR23473.1"/>
    </source>
</evidence>
<dbReference type="Proteomes" id="UP000289857">
    <property type="component" value="Unassembled WGS sequence"/>
</dbReference>
<gene>
    <name evidence="1" type="ORF">EQG61_05770</name>
</gene>
<protein>
    <recommendedName>
        <fullName evidence="3">Lipocalin-like domain-containing protein</fullName>
    </recommendedName>
</protein>
<name>A0A4Q1KBA1_9FLAO</name>
<accession>A0A4Q1KBA1</accession>
<comment type="caution">
    <text evidence="1">The sequence shown here is derived from an EMBL/GenBank/DDBJ whole genome shotgun (WGS) entry which is preliminary data.</text>
</comment>
<proteinExistence type="predicted"/>
<reference evidence="2" key="1">
    <citation type="submission" date="2019-01" db="EMBL/GenBank/DDBJ databases">
        <title>Cytophagaceae bacterium strain CAR-16.</title>
        <authorList>
            <person name="Chen W.-M."/>
        </authorList>
    </citation>
    <scope>NUCLEOTIDE SEQUENCE [LARGE SCALE GENOMIC DNA]</scope>
    <source>
        <strain evidence="2">WWJ-16</strain>
    </source>
</reference>
<dbReference type="AlphaFoldDB" id="A0A4Q1KBA1"/>
<evidence type="ECO:0000313" key="2">
    <source>
        <dbReference type="Proteomes" id="UP000289857"/>
    </source>
</evidence>
<sequence length="133" mass="15558">MRIHALLLLLIIVMTSIRSLTKTESLLGAWRLSSIDKKDNRYCIYEKVKQLDDNSFGLQFLPKGKLRVCQSKSWCPVGETTINFETVEGSWSMLNDSVVQMQYPHFDSQVKDSRIVKWDDSNYLVLKRLRRFP</sequence>
<dbReference type="EMBL" id="SBKN01000002">
    <property type="protein sequence ID" value="RXR23473.1"/>
    <property type="molecule type" value="Genomic_DNA"/>
</dbReference>
<evidence type="ECO:0008006" key="3">
    <source>
        <dbReference type="Google" id="ProtNLM"/>
    </source>
</evidence>
<keyword evidence="2" id="KW-1185">Reference proteome</keyword>
<organism evidence="1 2">
    <name type="scientific">Flavobacterium stagni</name>
    <dbReference type="NCBI Taxonomy" id="2506421"/>
    <lineage>
        <taxon>Bacteria</taxon>
        <taxon>Pseudomonadati</taxon>
        <taxon>Bacteroidota</taxon>
        <taxon>Flavobacteriia</taxon>
        <taxon>Flavobacteriales</taxon>
        <taxon>Flavobacteriaceae</taxon>
        <taxon>Flavobacterium</taxon>
    </lineage>
</organism>
<dbReference type="RefSeq" id="WP_129460952.1">
    <property type="nucleotide sequence ID" value="NZ_SBKN01000002.1"/>
</dbReference>